<feature type="domain" description="HAMP" evidence="11">
    <location>
        <begin position="98"/>
        <end position="150"/>
    </location>
</feature>
<dbReference type="InterPro" id="IPR004358">
    <property type="entry name" value="Sig_transdc_His_kin-like_C"/>
</dbReference>
<evidence type="ECO:0000256" key="2">
    <source>
        <dbReference type="ARBA" id="ARBA00004370"/>
    </source>
</evidence>
<feature type="domain" description="Histidine kinase" evidence="10">
    <location>
        <begin position="158"/>
        <end position="378"/>
    </location>
</feature>
<keyword evidence="4" id="KW-0597">Phosphoprotein</keyword>
<evidence type="ECO:0000256" key="4">
    <source>
        <dbReference type="ARBA" id="ARBA00022553"/>
    </source>
</evidence>
<dbReference type="PROSITE" id="PS50885">
    <property type="entry name" value="HAMP"/>
    <property type="match status" value="1"/>
</dbReference>
<organism evidence="12 13">
    <name type="scientific">Allocoleopsis franciscana PCC 7113</name>
    <dbReference type="NCBI Taxonomy" id="1173027"/>
    <lineage>
        <taxon>Bacteria</taxon>
        <taxon>Bacillati</taxon>
        <taxon>Cyanobacteriota</taxon>
        <taxon>Cyanophyceae</taxon>
        <taxon>Coleofasciculales</taxon>
        <taxon>Coleofasciculaceae</taxon>
        <taxon>Allocoleopsis</taxon>
        <taxon>Allocoleopsis franciscana</taxon>
    </lineage>
</organism>
<dbReference type="InterPro" id="IPR005467">
    <property type="entry name" value="His_kinase_dom"/>
</dbReference>
<dbReference type="GO" id="GO:0000155">
    <property type="term" value="F:phosphorelay sensor kinase activity"/>
    <property type="evidence" value="ECO:0007669"/>
    <property type="project" value="InterPro"/>
</dbReference>
<dbReference type="Pfam" id="PF00672">
    <property type="entry name" value="HAMP"/>
    <property type="match status" value="1"/>
</dbReference>
<keyword evidence="6 12" id="KW-0418">Kinase</keyword>
<keyword evidence="7" id="KW-0902">Two-component regulatory system</keyword>
<evidence type="ECO:0000313" key="13">
    <source>
        <dbReference type="Proteomes" id="UP000010471"/>
    </source>
</evidence>
<evidence type="ECO:0000256" key="6">
    <source>
        <dbReference type="ARBA" id="ARBA00022777"/>
    </source>
</evidence>
<dbReference type="PANTHER" id="PTHR43711">
    <property type="entry name" value="TWO-COMPONENT HISTIDINE KINASE"/>
    <property type="match status" value="1"/>
</dbReference>
<dbReference type="CDD" id="cd00082">
    <property type="entry name" value="HisKA"/>
    <property type="match status" value="1"/>
</dbReference>
<dbReference type="PANTHER" id="PTHR43711:SF1">
    <property type="entry name" value="HISTIDINE KINASE 1"/>
    <property type="match status" value="1"/>
</dbReference>
<dbReference type="PRINTS" id="PR00344">
    <property type="entry name" value="BCTRLSENSOR"/>
</dbReference>
<keyword evidence="9" id="KW-0812">Transmembrane</keyword>
<dbReference type="FunFam" id="1.10.287.130:FF:000001">
    <property type="entry name" value="Two-component sensor histidine kinase"/>
    <property type="match status" value="1"/>
</dbReference>
<dbReference type="SUPFAM" id="SSF55874">
    <property type="entry name" value="ATPase domain of HSP90 chaperone/DNA topoisomerase II/histidine kinase"/>
    <property type="match status" value="1"/>
</dbReference>
<dbReference type="CDD" id="cd06225">
    <property type="entry name" value="HAMP"/>
    <property type="match status" value="1"/>
</dbReference>
<dbReference type="EC" id="2.7.13.3" evidence="3"/>
<evidence type="ECO:0000256" key="7">
    <source>
        <dbReference type="ARBA" id="ARBA00023012"/>
    </source>
</evidence>
<evidence type="ECO:0000256" key="8">
    <source>
        <dbReference type="ARBA" id="ARBA00023136"/>
    </source>
</evidence>
<dbReference type="AlphaFoldDB" id="K9WCR9"/>
<dbReference type="Gene3D" id="6.10.340.10">
    <property type="match status" value="1"/>
</dbReference>
<dbReference type="HOGENOM" id="CLU_000445_89_3_3"/>
<dbReference type="Gene3D" id="1.10.287.130">
    <property type="match status" value="1"/>
</dbReference>
<evidence type="ECO:0000256" key="1">
    <source>
        <dbReference type="ARBA" id="ARBA00000085"/>
    </source>
</evidence>
<keyword evidence="13" id="KW-1185">Reference proteome</keyword>
<evidence type="ECO:0000313" key="12">
    <source>
        <dbReference type="EMBL" id="AFZ17576.1"/>
    </source>
</evidence>
<dbReference type="SUPFAM" id="SSF47384">
    <property type="entry name" value="Homodimeric domain of signal transducing histidine kinase"/>
    <property type="match status" value="1"/>
</dbReference>
<dbReference type="GO" id="GO:0016020">
    <property type="term" value="C:membrane"/>
    <property type="evidence" value="ECO:0007669"/>
    <property type="project" value="UniProtKB-SubCell"/>
</dbReference>
<keyword evidence="9" id="KW-1133">Transmembrane helix</keyword>
<feature type="transmembrane region" description="Helical" evidence="9">
    <location>
        <begin position="12"/>
        <end position="36"/>
    </location>
</feature>
<gene>
    <name evidence="12" type="ORF">Mic7113_1713</name>
</gene>
<dbReference type="InterPro" id="IPR050736">
    <property type="entry name" value="Sensor_HK_Regulatory"/>
</dbReference>
<evidence type="ECO:0000256" key="5">
    <source>
        <dbReference type="ARBA" id="ARBA00022679"/>
    </source>
</evidence>
<evidence type="ECO:0000259" key="11">
    <source>
        <dbReference type="PROSITE" id="PS50885"/>
    </source>
</evidence>
<dbReference type="InterPro" id="IPR036890">
    <property type="entry name" value="HATPase_C_sf"/>
</dbReference>
<proteinExistence type="predicted"/>
<dbReference type="RefSeq" id="WP_015181731.1">
    <property type="nucleotide sequence ID" value="NC_019738.1"/>
</dbReference>
<dbReference type="SUPFAM" id="SSF158472">
    <property type="entry name" value="HAMP domain-like"/>
    <property type="match status" value="1"/>
</dbReference>
<keyword evidence="8 9" id="KW-0472">Membrane</keyword>
<dbReference type="CDD" id="cd16922">
    <property type="entry name" value="HATPase_EvgS-ArcB-TorS-like"/>
    <property type="match status" value="1"/>
</dbReference>
<dbReference type="OrthoDB" id="9763461at2"/>
<accession>K9WCR9</accession>
<dbReference type="KEGG" id="mic:Mic7113_1713"/>
<protein>
    <recommendedName>
        <fullName evidence="3">histidine kinase</fullName>
        <ecNumber evidence="3">2.7.13.3</ecNumber>
    </recommendedName>
</protein>
<dbReference type="InterPro" id="IPR003594">
    <property type="entry name" value="HATPase_dom"/>
</dbReference>
<dbReference type="Pfam" id="PF00512">
    <property type="entry name" value="HisKA"/>
    <property type="match status" value="1"/>
</dbReference>
<dbReference type="Proteomes" id="UP000010471">
    <property type="component" value="Chromosome"/>
</dbReference>
<dbReference type="PROSITE" id="PS50109">
    <property type="entry name" value="HIS_KIN"/>
    <property type="match status" value="1"/>
</dbReference>
<dbReference type="SMART" id="SM00388">
    <property type="entry name" value="HisKA"/>
    <property type="match status" value="1"/>
</dbReference>
<name>K9WCR9_9CYAN</name>
<comment type="catalytic activity">
    <reaction evidence="1">
        <text>ATP + protein L-histidine = ADP + protein N-phospho-L-histidine.</text>
        <dbReference type="EC" id="2.7.13.3"/>
    </reaction>
</comment>
<dbReference type="InterPro" id="IPR003660">
    <property type="entry name" value="HAMP_dom"/>
</dbReference>
<comment type="subcellular location">
    <subcellularLocation>
        <location evidence="2">Membrane</location>
    </subcellularLocation>
</comment>
<reference evidence="12 13" key="1">
    <citation type="submission" date="2012-06" db="EMBL/GenBank/DDBJ databases">
        <title>Finished chromosome of genome of Microcoleus sp. PCC 7113.</title>
        <authorList>
            <consortium name="US DOE Joint Genome Institute"/>
            <person name="Gugger M."/>
            <person name="Coursin T."/>
            <person name="Rippka R."/>
            <person name="Tandeau De Marsac N."/>
            <person name="Huntemann M."/>
            <person name="Wei C.-L."/>
            <person name="Han J."/>
            <person name="Detter J.C."/>
            <person name="Han C."/>
            <person name="Tapia R."/>
            <person name="Chen A."/>
            <person name="Kyrpides N."/>
            <person name="Mavromatis K."/>
            <person name="Markowitz V."/>
            <person name="Szeto E."/>
            <person name="Ivanova N."/>
            <person name="Pagani I."/>
            <person name="Pati A."/>
            <person name="Goodwin L."/>
            <person name="Nordberg H.P."/>
            <person name="Cantor M.N."/>
            <person name="Hua S.X."/>
            <person name="Woyke T."/>
            <person name="Kerfeld C.A."/>
        </authorList>
    </citation>
    <scope>NUCLEOTIDE SEQUENCE [LARGE SCALE GENOMIC DNA]</scope>
    <source>
        <strain evidence="12 13">PCC 7113</strain>
    </source>
</reference>
<dbReference type="InterPro" id="IPR003661">
    <property type="entry name" value="HisK_dim/P_dom"/>
</dbReference>
<dbReference type="InterPro" id="IPR036097">
    <property type="entry name" value="HisK_dim/P_sf"/>
</dbReference>
<dbReference type="PATRIC" id="fig|1173027.3.peg.1892"/>
<evidence type="ECO:0000256" key="3">
    <source>
        <dbReference type="ARBA" id="ARBA00012438"/>
    </source>
</evidence>
<evidence type="ECO:0000259" key="10">
    <source>
        <dbReference type="PROSITE" id="PS50109"/>
    </source>
</evidence>
<evidence type="ECO:0000256" key="9">
    <source>
        <dbReference type="SAM" id="Phobius"/>
    </source>
</evidence>
<dbReference type="SMART" id="SM00387">
    <property type="entry name" value="HATPase_c"/>
    <property type="match status" value="1"/>
</dbReference>
<dbReference type="EMBL" id="CP003630">
    <property type="protein sequence ID" value="AFZ17576.1"/>
    <property type="molecule type" value="Genomic_DNA"/>
</dbReference>
<keyword evidence="5" id="KW-0808">Transferase</keyword>
<dbReference type="SMART" id="SM00304">
    <property type="entry name" value="HAMP"/>
    <property type="match status" value="1"/>
</dbReference>
<dbReference type="eggNOG" id="COG5002">
    <property type="taxonomic scope" value="Bacteria"/>
</dbReference>
<dbReference type="STRING" id="1173027.Mic7113_1713"/>
<dbReference type="Gene3D" id="3.30.565.10">
    <property type="entry name" value="Histidine kinase-like ATPase, C-terminal domain"/>
    <property type="match status" value="1"/>
</dbReference>
<dbReference type="Pfam" id="PF02518">
    <property type="entry name" value="HATPase_c"/>
    <property type="match status" value="1"/>
</dbReference>
<sequence length="378" mass="42431">MSKDNLRRMKSLPLASRLFFSHLLVMIVGVGSLVIIGKLSSPRLFVLHLQQLEGRGLTLRFARTYLVKGFETAWNRSTFWSVIVGTTAAGGLSYWISKRIVQPLTQIEQITQQFAAGQLDERLPPSEIPEINQLANSFNRMAVSLEDVEQRRRDLVSDLTHELRTPLTVLRGYLEELADGQIEPTPVVYQRLAKETRRLERLINDLQELSKAEAGYLPIKIGSVNIRPLLESLVEKFADQILEDGPQLHLDCPEQLPIVLADIDRVEQVLVNLLGNALTYTESGSIIIRAWTESEGAKAFIPRLWIAVTDTGIGLSPEDLPRVFERFWRAEKSRNQHTGGTGIGLAISQRLIELQGGEIEVESQLGVGSTFRFYLPLA</sequence>
<dbReference type="FunFam" id="3.30.565.10:FF:000006">
    <property type="entry name" value="Sensor histidine kinase WalK"/>
    <property type="match status" value="1"/>
</dbReference>